<sequence>MAPDPYADEVVQGGIILVGSPESAIGPPDGNTANFLGLLGGSLLLDMGAGEEGNGPLRIYYRGLSLSVVAEVEFLRADMGVITAAQVSLIDLGLGIHSALVPYHRGVPYRYVRLRSALLSLYQVDAIEATSLANSAVCGDGQLGTGEQCDDANRAAGDGCSPLCVIEPGYQCQGQPSQCVDVNECTNGTAQCSPHAYCTNTPGSYTCTCRPGYWGDGRTCTDIDECSNGTANCPPGSQCVNTPGSYQCSPVSCPPPTTRCGQACVDTSCDANNCGGCGNVCGPGRTCTQGVCTGGGGGGHGKLQITAMWGRNGDADLVVRTPTGKFIYYDNRGPGPSTDYGELDQDASSGLGPENIIWREGYIPPTGVYDICLKAANFSPPPSAANPLNYTVTVKRFSLPDRVFTGVITCPDVGAECHPNHPAYIGSVGYPNALEE</sequence>
<dbReference type="PANTHER" id="PTHR24034">
    <property type="entry name" value="EGF-LIKE DOMAIN-CONTAINING PROTEIN"/>
    <property type="match status" value="1"/>
</dbReference>
<dbReference type="InterPro" id="IPR049883">
    <property type="entry name" value="NOTCH1_EGF-like"/>
</dbReference>
<gene>
    <name evidence="6" type="ORF">JY572_26120</name>
</gene>
<evidence type="ECO:0000313" key="7">
    <source>
        <dbReference type="Proteomes" id="UP000663090"/>
    </source>
</evidence>
<reference evidence="6 7" key="1">
    <citation type="submission" date="2021-02" db="EMBL/GenBank/DDBJ databases">
        <title>De Novo genome assembly of isolated myxobacteria.</title>
        <authorList>
            <person name="Stevens D.C."/>
        </authorList>
    </citation>
    <scope>NUCLEOTIDE SEQUENCE [LARGE SCALE GENOMIC DNA]</scope>
    <source>
        <strain evidence="6 7">SCHIC003</strain>
    </source>
</reference>
<dbReference type="InterPro" id="IPR000152">
    <property type="entry name" value="EGF-type_Asp/Asn_hydroxyl_site"/>
</dbReference>
<dbReference type="Gene3D" id="2.10.25.10">
    <property type="entry name" value="Laminin"/>
    <property type="match status" value="2"/>
</dbReference>
<evidence type="ECO:0000256" key="2">
    <source>
        <dbReference type="ARBA" id="ARBA00022729"/>
    </source>
</evidence>
<dbReference type="InterPro" id="IPR050751">
    <property type="entry name" value="ECM_structural_protein"/>
</dbReference>
<dbReference type="SUPFAM" id="SSF57196">
    <property type="entry name" value="EGF/Laminin"/>
    <property type="match status" value="1"/>
</dbReference>
<keyword evidence="4" id="KW-1015">Disulfide bond</keyword>
<dbReference type="PROSITE" id="PS01186">
    <property type="entry name" value="EGF_2"/>
    <property type="match status" value="1"/>
</dbReference>
<protein>
    <submittedName>
        <fullName evidence="6">EGF domain-containing protein</fullName>
    </submittedName>
</protein>
<evidence type="ECO:0000313" key="6">
    <source>
        <dbReference type="EMBL" id="QSQ11854.1"/>
    </source>
</evidence>
<evidence type="ECO:0000256" key="1">
    <source>
        <dbReference type="ARBA" id="ARBA00022536"/>
    </source>
</evidence>
<keyword evidence="3" id="KW-0677">Repeat</keyword>
<dbReference type="RefSeq" id="WP_206713593.1">
    <property type="nucleotide sequence ID" value="NZ_CP071091.1"/>
</dbReference>
<dbReference type="PANTHER" id="PTHR24034:SF89">
    <property type="entry name" value="COMPLEMENT COMPONENT C1Q RECEPTOR"/>
    <property type="match status" value="1"/>
</dbReference>
<evidence type="ECO:0000259" key="5">
    <source>
        <dbReference type="PROSITE" id="PS50026"/>
    </source>
</evidence>
<keyword evidence="7" id="KW-1185">Reference proteome</keyword>
<dbReference type="Proteomes" id="UP000663090">
    <property type="component" value="Chromosome"/>
</dbReference>
<keyword evidence="1" id="KW-0245">EGF-like domain</keyword>
<organism evidence="6 7">
    <name type="scientific">Myxococcus landrumensis</name>
    <dbReference type="NCBI Taxonomy" id="2813577"/>
    <lineage>
        <taxon>Bacteria</taxon>
        <taxon>Pseudomonadati</taxon>
        <taxon>Myxococcota</taxon>
        <taxon>Myxococcia</taxon>
        <taxon>Myxococcales</taxon>
        <taxon>Cystobacterineae</taxon>
        <taxon>Myxococcaceae</taxon>
        <taxon>Myxococcus</taxon>
    </lineage>
</organism>
<dbReference type="InterPro" id="IPR024731">
    <property type="entry name" value="NELL2-like_EGF"/>
</dbReference>
<proteinExistence type="predicted"/>
<dbReference type="EMBL" id="CP071091">
    <property type="protein sequence ID" value="QSQ11854.1"/>
    <property type="molecule type" value="Genomic_DNA"/>
</dbReference>
<dbReference type="InterPro" id="IPR011936">
    <property type="entry name" value="Myxo_disulph_rpt"/>
</dbReference>
<dbReference type="Pfam" id="PF07645">
    <property type="entry name" value="EGF_CA"/>
    <property type="match status" value="1"/>
</dbReference>
<accession>A0ABX7N2N9</accession>
<keyword evidence="2" id="KW-0732">Signal</keyword>
<dbReference type="PROSITE" id="PS01187">
    <property type="entry name" value="EGF_CA"/>
    <property type="match status" value="1"/>
</dbReference>
<dbReference type="SMART" id="SM00179">
    <property type="entry name" value="EGF_CA"/>
    <property type="match status" value="2"/>
</dbReference>
<dbReference type="InterPro" id="IPR001881">
    <property type="entry name" value="EGF-like_Ca-bd_dom"/>
</dbReference>
<feature type="domain" description="EGF-like" evidence="5">
    <location>
        <begin position="181"/>
        <end position="221"/>
    </location>
</feature>
<evidence type="ECO:0000256" key="4">
    <source>
        <dbReference type="ARBA" id="ARBA00023157"/>
    </source>
</evidence>
<evidence type="ECO:0000256" key="3">
    <source>
        <dbReference type="ARBA" id="ARBA00022737"/>
    </source>
</evidence>
<dbReference type="CDD" id="cd00054">
    <property type="entry name" value="EGF_CA"/>
    <property type="match status" value="2"/>
</dbReference>
<dbReference type="NCBIfam" id="TIGR02232">
    <property type="entry name" value="myxo_disulf_rpt"/>
    <property type="match status" value="1"/>
</dbReference>
<dbReference type="SMART" id="SM00181">
    <property type="entry name" value="EGF"/>
    <property type="match status" value="2"/>
</dbReference>
<dbReference type="Pfam" id="PF12947">
    <property type="entry name" value="EGF_3"/>
    <property type="match status" value="1"/>
</dbReference>
<dbReference type="InterPro" id="IPR018097">
    <property type="entry name" value="EGF_Ca-bd_CS"/>
</dbReference>
<dbReference type="InterPro" id="IPR000742">
    <property type="entry name" value="EGF"/>
</dbReference>
<dbReference type="PROSITE" id="PS00010">
    <property type="entry name" value="ASX_HYDROXYL"/>
    <property type="match status" value="1"/>
</dbReference>
<dbReference type="PROSITE" id="PS50026">
    <property type="entry name" value="EGF_3"/>
    <property type="match status" value="1"/>
</dbReference>
<name>A0ABX7N2N9_9BACT</name>